<evidence type="ECO:0000256" key="1">
    <source>
        <dbReference type="SAM" id="MobiDB-lite"/>
    </source>
</evidence>
<sequence length="216" mass="23284">MKRPSHGPSPTVFISTTIFDSPPDSSTRTTTISASISANEIPPPSSLISSRSPTMSSSTPIPPNDASQASTSPLKHSLSTGVIVAAVIGSLFVLVVGIVILVYCHQHNSRRKRVVGHISPLRQDMTRRYELGVLDVDAVTISASKNPQSNFLSSFSGSPRPSTSTRVQDDVRVQMIRMEATMGRMADHMDRLESQLEWTGATGARRSDPPPTYVPS</sequence>
<dbReference type="EMBL" id="JADNRY010000130">
    <property type="protein sequence ID" value="KAF9064140.1"/>
    <property type="molecule type" value="Genomic_DNA"/>
</dbReference>
<reference evidence="3" key="1">
    <citation type="submission" date="2020-11" db="EMBL/GenBank/DDBJ databases">
        <authorList>
            <consortium name="DOE Joint Genome Institute"/>
            <person name="Ahrendt S."/>
            <person name="Riley R."/>
            <person name="Andreopoulos W."/>
            <person name="Labutti K."/>
            <person name="Pangilinan J."/>
            <person name="Ruiz-Duenas F.J."/>
            <person name="Barrasa J.M."/>
            <person name="Sanchez-Garcia M."/>
            <person name="Camarero S."/>
            <person name="Miyauchi S."/>
            <person name="Serrano A."/>
            <person name="Linde D."/>
            <person name="Babiker R."/>
            <person name="Drula E."/>
            <person name="Ayuso-Fernandez I."/>
            <person name="Pacheco R."/>
            <person name="Padilla G."/>
            <person name="Ferreira P."/>
            <person name="Barriuso J."/>
            <person name="Kellner H."/>
            <person name="Castanera R."/>
            <person name="Alfaro M."/>
            <person name="Ramirez L."/>
            <person name="Pisabarro A.G."/>
            <person name="Kuo A."/>
            <person name="Tritt A."/>
            <person name="Lipzen A."/>
            <person name="He G."/>
            <person name="Yan M."/>
            <person name="Ng V."/>
            <person name="Cullen D."/>
            <person name="Martin F."/>
            <person name="Rosso M.-N."/>
            <person name="Henrissat B."/>
            <person name="Hibbett D."/>
            <person name="Martinez A.T."/>
            <person name="Grigoriev I.V."/>
        </authorList>
    </citation>
    <scope>NUCLEOTIDE SEQUENCE</scope>
    <source>
        <strain evidence="3">AH 40177</strain>
    </source>
</reference>
<feature type="region of interest" description="Disordered" evidence="1">
    <location>
        <begin position="197"/>
        <end position="216"/>
    </location>
</feature>
<feature type="region of interest" description="Disordered" evidence="1">
    <location>
        <begin position="1"/>
        <end position="73"/>
    </location>
</feature>
<keyword evidence="2" id="KW-0812">Transmembrane</keyword>
<keyword evidence="2" id="KW-1133">Transmembrane helix</keyword>
<proteinExistence type="predicted"/>
<dbReference type="OrthoDB" id="3130032at2759"/>
<gene>
    <name evidence="3" type="ORF">BDP27DRAFT_1450910</name>
</gene>
<evidence type="ECO:0000313" key="4">
    <source>
        <dbReference type="Proteomes" id="UP000772434"/>
    </source>
</evidence>
<dbReference type="AlphaFoldDB" id="A0A9P5U1Y6"/>
<comment type="caution">
    <text evidence="3">The sequence shown here is derived from an EMBL/GenBank/DDBJ whole genome shotgun (WGS) entry which is preliminary data.</text>
</comment>
<feature type="transmembrane region" description="Helical" evidence="2">
    <location>
        <begin position="82"/>
        <end position="104"/>
    </location>
</feature>
<evidence type="ECO:0000256" key="2">
    <source>
        <dbReference type="SAM" id="Phobius"/>
    </source>
</evidence>
<keyword evidence="4" id="KW-1185">Reference proteome</keyword>
<feature type="compositionally biased region" description="Low complexity" evidence="1">
    <location>
        <begin position="20"/>
        <end position="38"/>
    </location>
</feature>
<evidence type="ECO:0000313" key="3">
    <source>
        <dbReference type="EMBL" id="KAF9064140.1"/>
    </source>
</evidence>
<dbReference type="Proteomes" id="UP000772434">
    <property type="component" value="Unassembled WGS sequence"/>
</dbReference>
<name>A0A9P5U1Y6_9AGAR</name>
<keyword evidence="2" id="KW-0472">Membrane</keyword>
<feature type="compositionally biased region" description="Low complexity" evidence="1">
    <location>
        <begin position="46"/>
        <end position="59"/>
    </location>
</feature>
<protein>
    <submittedName>
        <fullName evidence="3">Uncharacterized protein</fullName>
    </submittedName>
</protein>
<organism evidence="3 4">
    <name type="scientific">Rhodocollybia butyracea</name>
    <dbReference type="NCBI Taxonomy" id="206335"/>
    <lineage>
        <taxon>Eukaryota</taxon>
        <taxon>Fungi</taxon>
        <taxon>Dikarya</taxon>
        <taxon>Basidiomycota</taxon>
        <taxon>Agaricomycotina</taxon>
        <taxon>Agaricomycetes</taxon>
        <taxon>Agaricomycetidae</taxon>
        <taxon>Agaricales</taxon>
        <taxon>Marasmiineae</taxon>
        <taxon>Omphalotaceae</taxon>
        <taxon>Rhodocollybia</taxon>
    </lineage>
</organism>
<accession>A0A9P5U1Y6</accession>